<dbReference type="PANTHER" id="PTHR12765">
    <property type="entry name" value="RED PROTEIN IK FACTOR CYTOKINE IK"/>
    <property type="match status" value="1"/>
</dbReference>
<dbReference type="STRING" id="1284197.S8BX44"/>
<dbReference type="HOGENOM" id="CLU_017393_0_0_1"/>
<dbReference type="OrthoDB" id="3366823at2759"/>
<feature type="compositionally biased region" description="Basic residues" evidence="3">
    <location>
        <begin position="470"/>
        <end position="479"/>
    </location>
</feature>
<feature type="compositionally biased region" description="Low complexity" evidence="3">
    <location>
        <begin position="55"/>
        <end position="68"/>
    </location>
</feature>
<evidence type="ECO:0000313" key="6">
    <source>
        <dbReference type="Proteomes" id="UP000015100"/>
    </source>
</evidence>
<dbReference type="Pfam" id="PF07808">
    <property type="entry name" value="RED_N"/>
    <property type="match status" value="1"/>
</dbReference>
<evidence type="ECO:0000256" key="3">
    <source>
        <dbReference type="SAM" id="MobiDB-lite"/>
    </source>
</evidence>
<comment type="caution">
    <text evidence="5">The sequence shown here is derived from an EMBL/GenBank/DDBJ whole genome shotgun (WGS) entry which is preliminary data.</text>
</comment>
<accession>S8BX44</accession>
<reference evidence="6" key="2">
    <citation type="submission" date="2013-04" db="EMBL/GenBank/DDBJ databases">
        <title>Genomic mechanisms accounting for the adaptation to parasitism in nematode-trapping fungi.</title>
        <authorList>
            <person name="Ahren D.G."/>
        </authorList>
    </citation>
    <scope>NUCLEOTIDE SEQUENCE [LARGE SCALE GENOMIC DNA]</scope>
    <source>
        <strain evidence="6">CBS 200.50</strain>
    </source>
</reference>
<feature type="region of interest" description="Disordered" evidence="3">
    <location>
        <begin position="1"/>
        <end position="114"/>
    </location>
</feature>
<dbReference type="eggNOG" id="ENOG502RZ6M">
    <property type="taxonomic scope" value="Eukaryota"/>
</dbReference>
<evidence type="ECO:0000313" key="5">
    <source>
        <dbReference type="EMBL" id="EPS44073.1"/>
    </source>
</evidence>
<feature type="compositionally biased region" description="Basic and acidic residues" evidence="3">
    <location>
        <begin position="218"/>
        <end position="239"/>
    </location>
</feature>
<proteinExistence type="predicted"/>
<feature type="region of interest" description="Disordered" evidence="3">
    <location>
        <begin position="425"/>
        <end position="479"/>
    </location>
</feature>
<feature type="compositionally biased region" description="Acidic residues" evidence="3">
    <location>
        <begin position="319"/>
        <end position="335"/>
    </location>
</feature>
<dbReference type="Proteomes" id="UP000015100">
    <property type="component" value="Unassembled WGS sequence"/>
</dbReference>
<feature type="region of interest" description="Disordered" evidence="3">
    <location>
        <begin position="165"/>
        <end position="399"/>
    </location>
</feature>
<reference evidence="5 6" key="1">
    <citation type="journal article" date="2013" name="PLoS Genet.">
        <title>Genomic mechanisms accounting for the adaptation to parasitism in nematode-trapping fungi.</title>
        <authorList>
            <person name="Meerupati T."/>
            <person name="Andersson K.M."/>
            <person name="Friman E."/>
            <person name="Kumar D."/>
            <person name="Tunlid A."/>
            <person name="Ahren D."/>
        </authorList>
    </citation>
    <scope>NUCLEOTIDE SEQUENCE [LARGE SCALE GENOMIC DNA]</scope>
    <source>
        <strain evidence="5 6">CBS 200.50</strain>
    </source>
</reference>
<name>S8BX44_DACHA</name>
<protein>
    <recommendedName>
        <fullName evidence="4">RED-like N-terminal domain-containing protein</fullName>
    </recommendedName>
</protein>
<evidence type="ECO:0000259" key="4">
    <source>
        <dbReference type="Pfam" id="PF07808"/>
    </source>
</evidence>
<dbReference type="InterPro" id="IPR012916">
    <property type="entry name" value="RED_N"/>
</dbReference>
<feature type="compositionally biased region" description="Acidic residues" evidence="3">
    <location>
        <begin position="342"/>
        <end position="351"/>
    </location>
</feature>
<dbReference type="InterPro" id="IPR039896">
    <property type="entry name" value="Red-like"/>
</dbReference>
<evidence type="ECO:0000256" key="1">
    <source>
        <dbReference type="ARBA" id="ARBA00004123"/>
    </source>
</evidence>
<dbReference type="AlphaFoldDB" id="S8BX44"/>
<feature type="compositionally biased region" description="Basic and acidic residues" evidence="3">
    <location>
        <begin position="249"/>
        <end position="271"/>
    </location>
</feature>
<feature type="compositionally biased region" description="Basic and acidic residues" evidence="3">
    <location>
        <begin position="165"/>
        <end position="176"/>
    </location>
</feature>
<gene>
    <name evidence="5" type="ORF">H072_1972</name>
</gene>
<evidence type="ECO:0000256" key="2">
    <source>
        <dbReference type="ARBA" id="ARBA00023242"/>
    </source>
</evidence>
<dbReference type="OMA" id="LKSTHMV"/>
<feature type="compositionally biased region" description="Basic and acidic residues" evidence="3">
    <location>
        <begin position="186"/>
        <end position="203"/>
    </location>
</feature>
<sequence length="479" mass="52210">MNNSQFRKLVNDTPRADRSSGPGNATSSAPAAMAAPTLGSRQRASIPMTPRSVGFSSSSSSFAQQAAAYRLQQNPPKEKKFKSSAPLGSKLPQGYVDRTKSRDSEDVAGSDDAEQRMAALMTLVEEGSLTREEAIEQSKAFGGDVGSTHLVKGLDFKLLERARKGESLLAGDKDDKGDEEMEDELDKALEKEVETAKRAKKTEEDDDDDGAPAPKQKTRAEILAEWKKNKEEAAAKKAAETALGSKFKKFGEKEKRIKAPKEEPTSVKKSGDSYSGKKRKRDIEDLSKPKDAPIVNSTVMGMLPPELPSAKAPESIESKDDDDINIFDDAPDEYDPLAGLQDSDDSDSDEGEVGKKPERNQEMPPPPPPSNRPRNYFSTSSTDAESMESIVSKPLSGQELAHTAELSAAIKKAAQMRELTKAHLDNEEAKKEARHKAMLQAASRDDEDVDMGFGGSTTFGDDDEELEVTRKKKNKKKKA</sequence>
<feature type="compositionally biased region" description="Basic and acidic residues" evidence="3">
    <location>
        <begin position="352"/>
        <end position="361"/>
    </location>
</feature>
<keyword evidence="6" id="KW-1185">Reference proteome</keyword>
<dbReference type="GO" id="GO:0005634">
    <property type="term" value="C:nucleus"/>
    <property type="evidence" value="ECO:0007669"/>
    <property type="project" value="UniProtKB-SubCell"/>
</dbReference>
<keyword evidence="2" id="KW-0539">Nucleus</keyword>
<organism evidence="5 6">
    <name type="scientific">Dactylellina haptotyla (strain CBS 200.50)</name>
    <name type="common">Nematode-trapping fungus</name>
    <name type="synonym">Monacrosporium haptotylum</name>
    <dbReference type="NCBI Taxonomy" id="1284197"/>
    <lineage>
        <taxon>Eukaryota</taxon>
        <taxon>Fungi</taxon>
        <taxon>Dikarya</taxon>
        <taxon>Ascomycota</taxon>
        <taxon>Pezizomycotina</taxon>
        <taxon>Orbiliomycetes</taxon>
        <taxon>Orbiliales</taxon>
        <taxon>Orbiliaceae</taxon>
        <taxon>Dactylellina</taxon>
    </lineage>
</organism>
<feature type="compositionally biased region" description="Low complexity" evidence="3">
    <location>
        <begin position="25"/>
        <end position="37"/>
    </location>
</feature>
<dbReference type="EMBL" id="AQGS01000059">
    <property type="protein sequence ID" value="EPS44073.1"/>
    <property type="molecule type" value="Genomic_DNA"/>
</dbReference>
<feature type="domain" description="RED-like N-terminal" evidence="4">
    <location>
        <begin position="118"/>
        <end position="204"/>
    </location>
</feature>
<comment type="subcellular location">
    <subcellularLocation>
        <location evidence="1">Nucleus</location>
    </subcellularLocation>
</comment>
<feature type="compositionally biased region" description="Basic and acidic residues" evidence="3">
    <location>
        <begin position="281"/>
        <end position="291"/>
    </location>
</feature>